<reference evidence="3" key="2">
    <citation type="submission" date="2021-09" db="EMBL/GenBank/DDBJ databases">
        <authorList>
            <person name="Jia N."/>
            <person name="Wang J."/>
            <person name="Shi W."/>
            <person name="Du L."/>
            <person name="Sun Y."/>
            <person name="Zhan W."/>
            <person name="Jiang J."/>
            <person name="Wang Q."/>
            <person name="Zhang B."/>
            <person name="Ji P."/>
            <person name="Sakyi L.B."/>
            <person name="Cui X."/>
            <person name="Yuan T."/>
            <person name="Jiang B."/>
            <person name="Yang W."/>
            <person name="Lam T.T.-Y."/>
            <person name="Chang Q."/>
            <person name="Ding S."/>
            <person name="Wang X."/>
            <person name="Zhu J."/>
            <person name="Ruan X."/>
            <person name="Zhao L."/>
            <person name="Wei J."/>
            <person name="Que T."/>
            <person name="Du C."/>
            <person name="Cheng J."/>
            <person name="Dai P."/>
            <person name="Han X."/>
            <person name="Huang E."/>
            <person name="Gao Y."/>
            <person name="Liu J."/>
            <person name="Shao H."/>
            <person name="Ye R."/>
            <person name="Li L."/>
            <person name="Wei W."/>
            <person name="Wang X."/>
            <person name="Wang C."/>
            <person name="Huo Q."/>
            <person name="Li W."/>
            <person name="Guo W."/>
            <person name="Chen H."/>
            <person name="Chen S."/>
            <person name="Zhou L."/>
            <person name="Zhou L."/>
            <person name="Ni X."/>
            <person name="Tian J."/>
            <person name="Zhou Y."/>
            <person name="Sheng Y."/>
            <person name="Liu T."/>
            <person name="Pan Y."/>
            <person name="Xia L."/>
            <person name="Li J."/>
            <person name="Zhao F."/>
            <person name="Cao W."/>
        </authorList>
    </citation>
    <scope>NUCLEOTIDE SEQUENCE</scope>
    <source>
        <strain evidence="3">Rsan-2018</strain>
        <tissue evidence="3">Larvae</tissue>
    </source>
</reference>
<comment type="caution">
    <text evidence="3">The sequence shown here is derived from an EMBL/GenBank/DDBJ whole genome shotgun (WGS) entry which is preliminary data.</text>
</comment>
<organism evidence="3 4">
    <name type="scientific">Rhipicephalus sanguineus</name>
    <name type="common">Brown dog tick</name>
    <name type="synonym">Ixodes sanguineus</name>
    <dbReference type="NCBI Taxonomy" id="34632"/>
    <lineage>
        <taxon>Eukaryota</taxon>
        <taxon>Metazoa</taxon>
        <taxon>Ecdysozoa</taxon>
        <taxon>Arthropoda</taxon>
        <taxon>Chelicerata</taxon>
        <taxon>Arachnida</taxon>
        <taxon>Acari</taxon>
        <taxon>Parasitiformes</taxon>
        <taxon>Ixodida</taxon>
        <taxon>Ixodoidea</taxon>
        <taxon>Ixodidae</taxon>
        <taxon>Rhipicephalinae</taxon>
        <taxon>Rhipicephalus</taxon>
        <taxon>Rhipicephalus</taxon>
    </lineage>
</organism>
<dbReference type="VEuPathDB" id="VectorBase:RSAN_052509"/>
<protein>
    <submittedName>
        <fullName evidence="3">Uncharacterized protein</fullName>
    </submittedName>
</protein>
<keyword evidence="1" id="KW-0175">Coiled coil</keyword>
<sequence>MESSSERCTTAREKEQRKDDMEKLKAQSTIIIKEATTALEGADALQLSALLQRLEVNNSELRQVNNDLESCLPDDIFEEDYANLCSTTTEQKAGSDAGRWHIPRWRAIKPNKDSKKIKNDASHFESQVRPFFTLTRSG</sequence>
<feature type="compositionally biased region" description="Basic and acidic residues" evidence="2">
    <location>
        <begin position="9"/>
        <end position="23"/>
    </location>
</feature>
<name>A0A9D4SVM9_RHISA</name>
<evidence type="ECO:0000256" key="1">
    <source>
        <dbReference type="SAM" id="Coils"/>
    </source>
</evidence>
<keyword evidence="4" id="KW-1185">Reference proteome</keyword>
<gene>
    <name evidence="3" type="ORF">HPB52_023873</name>
</gene>
<reference evidence="3" key="1">
    <citation type="journal article" date="2020" name="Cell">
        <title>Large-Scale Comparative Analyses of Tick Genomes Elucidate Their Genetic Diversity and Vector Capacities.</title>
        <authorList>
            <consortium name="Tick Genome and Microbiome Consortium (TIGMIC)"/>
            <person name="Jia N."/>
            <person name="Wang J."/>
            <person name="Shi W."/>
            <person name="Du L."/>
            <person name="Sun Y."/>
            <person name="Zhan W."/>
            <person name="Jiang J.F."/>
            <person name="Wang Q."/>
            <person name="Zhang B."/>
            <person name="Ji P."/>
            <person name="Bell-Sakyi L."/>
            <person name="Cui X.M."/>
            <person name="Yuan T.T."/>
            <person name="Jiang B.G."/>
            <person name="Yang W.F."/>
            <person name="Lam T.T."/>
            <person name="Chang Q.C."/>
            <person name="Ding S.J."/>
            <person name="Wang X.J."/>
            <person name="Zhu J.G."/>
            <person name="Ruan X.D."/>
            <person name="Zhao L."/>
            <person name="Wei J.T."/>
            <person name="Ye R.Z."/>
            <person name="Que T.C."/>
            <person name="Du C.H."/>
            <person name="Zhou Y.H."/>
            <person name="Cheng J.X."/>
            <person name="Dai P.F."/>
            <person name="Guo W.B."/>
            <person name="Han X.H."/>
            <person name="Huang E.J."/>
            <person name="Li L.F."/>
            <person name="Wei W."/>
            <person name="Gao Y.C."/>
            <person name="Liu J.Z."/>
            <person name="Shao H.Z."/>
            <person name="Wang X."/>
            <person name="Wang C.C."/>
            <person name="Yang T.C."/>
            <person name="Huo Q.B."/>
            <person name="Li W."/>
            <person name="Chen H.Y."/>
            <person name="Chen S.E."/>
            <person name="Zhou L.G."/>
            <person name="Ni X.B."/>
            <person name="Tian J.H."/>
            <person name="Sheng Y."/>
            <person name="Liu T."/>
            <person name="Pan Y.S."/>
            <person name="Xia L.Y."/>
            <person name="Li J."/>
            <person name="Zhao F."/>
            <person name="Cao W.C."/>
        </authorList>
    </citation>
    <scope>NUCLEOTIDE SEQUENCE</scope>
    <source>
        <strain evidence="3">Rsan-2018</strain>
    </source>
</reference>
<evidence type="ECO:0000256" key="2">
    <source>
        <dbReference type="SAM" id="MobiDB-lite"/>
    </source>
</evidence>
<evidence type="ECO:0000313" key="3">
    <source>
        <dbReference type="EMBL" id="KAH7952538.1"/>
    </source>
</evidence>
<dbReference type="Proteomes" id="UP000821837">
    <property type="component" value="Chromosome 5"/>
</dbReference>
<dbReference type="AlphaFoldDB" id="A0A9D4SVM9"/>
<feature type="coiled-coil region" evidence="1">
    <location>
        <begin position="44"/>
        <end position="71"/>
    </location>
</feature>
<dbReference type="EMBL" id="JABSTV010001251">
    <property type="protein sequence ID" value="KAH7952538.1"/>
    <property type="molecule type" value="Genomic_DNA"/>
</dbReference>
<feature type="region of interest" description="Disordered" evidence="2">
    <location>
        <begin position="1"/>
        <end position="23"/>
    </location>
</feature>
<proteinExistence type="predicted"/>
<accession>A0A9D4SVM9</accession>
<evidence type="ECO:0000313" key="4">
    <source>
        <dbReference type="Proteomes" id="UP000821837"/>
    </source>
</evidence>